<evidence type="ECO:0000256" key="1">
    <source>
        <dbReference type="SAM" id="MobiDB-lite"/>
    </source>
</evidence>
<organism evidence="2 3">
    <name type="scientific">Dactylosporangium darangshiense</name>
    <dbReference type="NCBI Taxonomy" id="579108"/>
    <lineage>
        <taxon>Bacteria</taxon>
        <taxon>Bacillati</taxon>
        <taxon>Actinomycetota</taxon>
        <taxon>Actinomycetes</taxon>
        <taxon>Micromonosporales</taxon>
        <taxon>Micromonosporaceae</taxon>
        <taxon>Dactylosporangium</taxon>
    </lineage>
</organism>
<proteinExistence type="predicted"/>
<evidence type="ECO:0000313" key="3">
    <source>
        <dbReference type="Proteomes" id="UP001500620"/>
    </source>
</evidence>
<protein>
    <submittedName>
        <fullName evidence="2">DUF3626 domain-containing protein</fullName>
    </submittedName>
</protein>
<dbReference type="InterPro" id="IPR022074">
    <property type="entry name" value="DUF3626"/>
</dbReference>
<sequence>MELTEAQSAALEHVRGRSPGRTPLASDAPITVNFHPDRAVAGRTVIEALLADGRFRSQFETGISNGGLTAYPGGDRDRWEERMFGGAYQRAGVRAADRPKYGALNLRHHDDGAAPRFGSAHLRLRPHVRDRATFTFGDSFLHPTEAGTADAFDAVHAALVAHHGPDALTRASAPGPGRALDDYVEAQIHGPVRLAEDVEALVLDSSFTSSGCGTAGAAALLAERYGVRVEWRAGFRLAPGAIPPEFRGPEVPNLALVLCDRHAVSHIDPALIGAAARSVVADPAGWTDWGDPAEALQLLKYLWHCLVQYG</sequence>
<gene>
    <name evidence="2" type="ORF">GCM10022255_025060</name>
</gene>
<accession>A0ABP8D5D1</accession>
<dbReference type="Proteomes" id="UP001500620">
    <property type="component" value="Unassembled WGS sequence"/>
</dbReference>
<keyword evidence="3" id="KW-1185">Reference proteome</keyword>
<feature type="region of interest" description="Disordered" evidence="1">
    <location>
        <begin position="1"/>
        <end position="28"/>
    </location>
</feature>
<evidence type="ECO:0000313" key="2">
    <source>
        <dbReference type="EMBL" id="GAA4247787.1"/>
    </source>
</evidence>
<reference evidence="3" key="1">
    <citation type="journal article" date="2019" name="Int. J. Syst. Evol. Microbiol.">
        <title>The Global Catalogue of Microorganisms (GCM) 10K type strain sequencing project: providing services to taxonomists for standard genome sequencing and annotation.</title>
        <authorList>
            <consortium name="The Broad Institute Genomics Platform"/>
            <consortium name="The Broad Institute Genome Sequencing Center for Infectious Disease"/>
            <person name="Wu L."/>
            <person name="Ma J."/>
        </authorList>
    </citation>
    <scope>NUCLEOTIDE SEQUENCE [LARGE SCALE GENOMIC DNA]</scope>
    <source>
        <strain evidence="3">JCM 17441</strain>
    </source>
</reference>
<dbReference type="Pfam" id="PF12294">
    <property type="entry name" value="DUF3626"/>
    <property type="match status" value="2"/>
</dbReference>
<comment type="caution">
    <text evidence="2">The sequence shown here is derived from an EMBL/GenBank/DDBJ whole genome shotgun (WGS) entry which is preliminary data.</text>
</comment>
<dbReference type="EMBL" id="BAABAT010000005">
    <property type="protein sequence ID" value="GAA4247787.1"/>
    <property type="molecule type" value="Genomic_DNA"/>
</dbReference>
<dbReference type="RefSeq" id="WP_345124690.1">
    <property type="nucleotide sequence ID" value="NZ_BAABAT010000005.1"/>
</dbReference>
<name>A0ABP8D5D1_9ACTN</name>